<dbReference type="RefSeq" id="WP_139106114.1">
    <property type="nucleotide sequence ID" value="NZ_VDFR01000066.1"/>
</dbReference>
<dbReference type="GO" id="GO:0006107">
    <property type="term" value="P:oxaloacetate metabolic process"/>
    <property type="evidence" value="ECO:0007669"/>
    <property type="project" value="TreeGrafter"/>
</dbReference>
<keyword evidence="2 5" id="KW-0479">Metal-binding</keyword>
<reference evidence="7 8" key="1">
    <citation type="submission" date="2019-05" db="EMBL/GenBank/DDBJ databases">
        <title>Mumia sp. nov., isolated from the intestinal contents of plateau pika (Ochotona curzoniae) in the Qinghai-Tibet plateau of China.</title>
        <authorList>
            <person name="Tian Z."/>
        </authorList>
    </citation>
    <scope>NUCLEOTIDE SEQUENCE [LARGE SCALE GENOMIC DNA]</scope>
    <source>
        <strain evidence="8">527</strain>
    </source>
</reference>
<name>A0A5C4MN48_9ACTN</name>
<dbReference type="GO" id="GO:0000287">
    <property type="term" value="F:magnesium ion binding"/>
    <property type="evidence" value="ECO:0007669"/>
    <property type="project" value="TreeGrafter"/>
</dbReference>
<dbReference type="GO" id="GO:0016829">
    <property type="term" value="F:lyase activity"/>
    <property type="evidence" value="ECO:0007669"/>
    <property type="project" value="UniProtKB-KW"/>
</dbReference>
<organism evidence="7 8">
    <name type="scientific">Mumia zhuanghuii</name>
    <dbReference type="NCBI Taxonomy" id="2585211"/>
    <lineage>
        <taxon>Bacteria</taxon>
        <taxon>Bacillati</taxon>
        <taxon>Actinomycetota</taxon>
        <taxon>Actinomycetes</taxon>
        <taxon>Propionibacteriales</taxon>
        <taxon>Nocardioidaceae</taxon>
        <taxon>Mumia</taxon>
    </lineage>
</organism>
<sequence length="285" mass="29445">MIARSYLYVPGNAPDKLAKVLGRGADAVIVDLEDAVPWSAKDSARATVAEWLRGLASDTGGVEVWVRVNPGPLGVEDVAAVVAPGLRGVMVAKTESRADLDAIDDALGKAEVREQLEPGAVGVVPLLESAGALLEARAIAAAPRVVRLQVGEADLAADLGFGDGADDADWAAIRSSIVVVSAAAGISAPVAPVSTDFRDLERFAESTRALARRGYVGRACIHPAQVAVANAVFTPSDDAVEDARALVTVFDQAVSEGRGVVVGPDGRMVDEAVVRRARSVIALAR</sequence>
<dbReference type="SUPFAM" id="SSF51621">
    <property type="entry name" value="Phosphoenolpyruvate/pyruvate domain"/>
    <property type="match status" value="1"/>
</dbReference>
<dbReference type="Proteomes" id="UP000306740">
    <property type="component" value="Unassembled WGS sequence"/>
</dbReference>
<dbReference type="Gene3D" id="3.20.20.60">
    <property type="entry name" value="Phosphoenolpyruvate-binding domains"/>
    <property type="match status" value="1"/>
</dbReference>
<dbReference type="PIRSF" id="PIRSF015582">
    <property type="entry name" value="Cit_lyase_B"/>
    <property type="match status" value="1"/>
</dbReference>
<protein>
    <submittedName>
        <fullName evidence="7">CoA ester lyase</fullName>
    </submittedName>
</protein>
<evidence type="ECO:0000313" key="8">
    <source>
        <dbReference type="Proteomes" id="UP000306740"/>
    </source>
</evidence>
<dbReference type="InterPro" id="IPR011206">
    <property type="entry name" value="Citrate_lyase_beta/mcl1/mcl2"/>
</dbReference>
<dbReference type="EMBL" id="VDFR01000066">
    <property type="protein sequence ID" value="TNC45319.1"/>
    <property type="molecule type" value="Genomic_DNA"/>
</dbReference>
<dbReference type="PANTHER" id="PTHR32308:SF10">
    <property type="entry name" value="CITRATE LYASE SUBUNIT BETA"/>
    <property type="match status" value="1"/>
</dbReference>
<gene>
    <name evidence="7" type="ORF">FHE65_14545</name>
</gene>
<evidence type="ECO:0000256" key="2">
    <source>
        <dbReference type="ARBA" id="ARBA00022723"/>
    </source>
</evidence>
<comment type="caution">
    <text evidence="7">The sequence shown here is derived from an EMBL/GenBank/DDBJ whole genome shotgun (WGS) entry which is preliminary data.</text>
</comment>
<dbReference type="Pfam" id="PF03328">
    <property type="entry name" value="HpcH_HpaI"/>
    <property type="match status" value="1"/>
</dbReference>
<feature type="domain" description="HpcH/HpaI aldolase/citrate lyase" evidence="6">
    <location>
        <begin position="4"/>
        <end position="223"/>
    </location>
</feature>
<feature type="binding site" evidence="4">
    <location>
        <position position="128"/>
    </location>
    <ligand>
        <name>substrate</name>
    </ligand>
</feature>
<evidence type="ECO:0000313" key="7">
    <source>
        <dbReference type="EMBL" id="TNC45319.1"/>
    </source>
</evidence>
<dbReference type="PANTHER" id="PTHR32308">
    <property type="entry name" value="LYASE BETA SUBUNIT, PUTATIVE (AFU_ORTHOLOGUE AFUA_4G13030)-RELATED"/>
    <property type="match status" value="1"/>
</dbReference>
<proteinExistence type="predicted"/>
<keyword evidence="3 5" id="KW-0460">Magnesium</keyword>
<dbReference type="InterPro" id="IPR005000">
    <property type="entry name" value="Aldolase/citrate-lyase_domain"/>
</dbReference>
<evidence type="ECO:0000256" key="5">
    <source>
        <dbReference type="PIRSR" id="PIRSR015582-2"/>
    </source>
</evidence>
<evidence type="ECO:0000256" key="4">
    <source>
        <dbReference type="PIRSR" id="PIRSR015582-1"/>
    </source>
</evidence>
<evidence type="ECO:0000256" key="1">
    <source>
        <dbReference type="ARBA" id="ARBA00001946"/>
    </source>
</evidence>
<keyword evidence="7" id="KW-0456">Lyase</keyword>
<comment type="cofactor">
    <cofactor evidence="1">
        <name>Mg(2+)</name>
        <dbReference type="ChEBI" id="CHEBI:18420"/>
    </cofactor>
</comment>
<dbReference type="OrthoDB" id="5172636at2"/>
<accession>A0A5C4MN48</accession>
<dbReference type="AlphaFoldDB" id="A0A5C4MN48"/>
<feature type="binding site" evidence="4">
    <location>
        <position position="67"/>
    </location>
    <ligand>
        <name>substrate</name>
    </ligand>
</feature>
<feature type="binding site" evidence="5">
    <location>
        <position position="154"/>
    </location>
    <ligand>
        <name>Mg(2+)</name>
        <dbReference type="ChEBI" id="CHEBI:18420"/>
    </ligand>
</feature>
<dbReference type="InterPro" id="IPR040442">
    <property type="entry name" value="Pyrv_kinase-like_dom_sf"/>
</dbReference>
<evidence type="ECO:0000256" key="3">
    <source>
        <dbReference type="ARBA" id="ARBA00022842"/>
    </source>
</evidence>
<feature type="binding site" evidence="5">
    <location>
        <position position="128"/>
    </location>
    <ligand>
        <name>Mg(2+)</name>
        <dbReference type="ChEBI" id="CHEBI:18420"/>
    </ligand>
</feature>
<evidence type="ECO:0000259" key="6">
    <source>
        <dbReference type="Pfam" id="PF03328"/>
    </source>
</evidence>
<dbReference type="InterPro" id="IPR015813">
    <property type="entry name" value="Pyrv/PenolPyrv_kinase-like_dom"/>
</dbReference>